<proteinExistence type="predicted"/>
<reference evidence="2" key="1">
    <citation type="journal article" date="2019" name="Int. J. Syst. Evol. Microbiol.">
        <title>The Global Catalogue of Microorganisms (GCM) 10K type strain sequencing project: providing services to taxonomists for standard genome sequencing and annotation.</title>
        <authorList>
            <consortium name="The Broad Institute Genomics Platform"/>
            <consortium name="The Broad Institute Genome Sequencing Center for Infectious Disease"/>
            <person name="Wu L."/>
            <person name="Ma J."/>
        </authorList>
    </citation>
    <scope>NUCLEOTIDE SEQUENCE [LARGE SCALE GENOMIC DNA]</scope>
    <source>
        <strain evidence="2">KCTC 23314</strain>
    </source>
</reference>
<dbReference type="Proteomes" id="UP000626210">
    <property type="component" value="Unassembled WGS sequence"/>
</dbReference>
<dbReference type="RefSeq" id="WP_189685755.1">
    <property type="nucleotide sequence ID" value="NZ_BMYK01000002.1"/>
</dbReference>
<dbReference type="EMBL" id="BMYK01000002">
    <property type="protein sequence ID" value="GHC72804.1"/>
    <property type="molecule type" value="Genomic_DNA"/>
</dbReference>
<name>A0ABQ3FX82_9BURK</name>
<organism evidence="1 2">
    <name type="scientific">Pseudorhodoferax aquiterrae</name>
    <dbReference type="NCBI Taxonomy" id="747304"/>
    <lineage>
        <taxon>Bacteria</taxon>
        <taxon>Pseudomonadati</taxon>
        <taxon>Pseudomonadota</taxon>
        <taxon>Betaproteobacteria</taxon>
        <taxon>Burkholderiales</taxon>
        <taxon>Comamonadaceae</taxon>
    </lineage>
</organism>
<evidence type="ECO:0000313" key="2">
    <source>
        <dbReference type="Proteomes" id="UP000626210"/>
    </source>
</evidence>
<accession>A0ABQ3FX82</accession>
<evidence type="ECO:0000313" key="1">
    <source>
        <dbReference type="EMBL" id="GHC72804.1"/>
    </source>
</evidence>
<comment type="caution">
    <text evidence="1">The sequence shown here is derived from an EMBL/GenBank/DDBJ whole genome shotgun (WGS) entry which is preliminary data.</text>
</comment>
<gene>
    <name evidence="1" type="ORF">GCM10007320_08930</name>
</gene>
<keyword evidence="2" id="KW-1185">Reference proteome</keyword>
<sequence length="66" mass="7850">MSASQYLYKRFEFPWNGKTVEVRRITDGLRPEAVVREVNQDNELSPGEYNLRLEFLLQRARAVRHV</sequence>
<protein>
    <submittedName>
        <fullName evidence="1">Uncharacterized protein</fullName>
    </submittedName>
</protein>